<reference evidence="3 4" key="1">
    <citation type="journal article" date="2016" name="Nat. Commun.">
        <title>Ectomycorrhizal ecology is imprinted in the genome of the dominant symbiotic fungus Cenococcum geophilum.</title>
        <authorList>
            <consortium name="DOE Joint Genome Institute"/>
            <person name="Peter M."/>
            <person name="Kohler A."/>
            <person name="Ohm R.A."/>
            <person name="Kuo A."/>
            <person name="Krutzmann J."/>
            <person name="Morin E."/>
            <person name="Arend M."/>
            <person name="Barry K.W."/>
            <person name="Binder M."/>
            <person name="Choi C."/>
            <person name="Clum A."/>
            <person name="Copeland A."/>
            <person name="Grisel N."/>
            <person name="Haridas S."/>
            <person name="Kipfer T."/>
            <person name="LaButti K."/>
            <person name="Lindquist E."/>
            <person name="Lipzen A."/>
            <person name="Maire R."/>
            <person name="Meier B."/>
            <person name="Mihaltcheva S."/>
            <person name="Molinier V."/>
            <person name="Murat C."/>
            <person name="Poggeler S."/>
            <person name="Quandt C.A."/>
            <person name="Sperisen C."/>
            <person name="Tritt A."/>
            <person name="Tisserant E."/>
            <person name="Crous P.W."/>
            <person name="Henrissat B."/>
            <person name="Nehls U."/>
            <person name="Egli S."/>
            <person name="Spatafora J.W."/>
            <person name="Grigoriev I.V."/>
            <person name="Martin F.M."/>
        </authorList>
    </citation>
    <scope>NUCLEOTIDE SEQUENCE [LARGE SCALE GENOMIC DNA]</scope>
    <source>
        <strain evidence="3 4">CBS 207.34</strain>
    </source>
</reference>
<evidence type="ECO:0000256" key="2">
    <source>
        <dbReference type="SAM" id="SignalP"/>
    </source>
</evidence>
<protein>
    <submittedName>
        <fullName evidence="3">Uncharacterized protein</fullName>
    </submittedName>
</protein>
<feature type="compositionally biased region" description="Gly residues" evidence="1">
    <location>
        <begin position="179"/>
        <end position="193"/>
    </location>
</feature>
<feature type="compositionally biased region" description="Low complexity" evidence="1">
    <location>
        <begin position="98"/>
        <end position="117"/>
    </location>
</feature>
<feature type="region of interest" description="Disordered" evidence="1">
    <location>
        <begin position="150"/>
        <end position="199"/>
    </location>
</feature>
<evidence type="ECO:0000256" key="1">
    <source>
        <dbReference type="SAM" id="MobiDB-lite"/>
    </source>
</evidence>
<feature type="region of interest" description="Disordered" evidence="1">
    <location>
        <begin position="82"/>
        <end position="132"/>
    </location>
</feature>
<keyword evidence="4" id="KW-1185">Reference proteome</keyword>
<name>A0A8E2F9W5_9PEZI</name>
<feature type="chain" id="PRO_5034171869" evidence="2">
    <location>
        <begin position="19"/>
        <end position="237"/>
    </location>
</feature>
<dbReference type="EMBL" id="KV748785">
    <property type="protein sequence ID" value="OCL13104.1"/>
    <property type="molecule type" value="Genomic_DNA"/>
</dbReference>
<accession>A0A8E2F9W5</accession>
<gene>
    <name evidence="3" type="ORF">AOQ84DRAFT_226441</name>
</gene>
<dbReference type="OrthoDB" id="3801275at2759"/>
<keyword evidence="2" id="KW-0732">Signal</keyword>
<feature type="compositionally biased region" description="Low complexity" evidence="1">
    <location>
        <begin position="167"/>
        <end position="178"/>
    </location>
</feature>
<sequence length="237" mass="23538">MKSVYTLVTFLSVALVAANPVPIKPGPVITNSGIEGLNIPSTNFVRSEDAALEESSWVTKRAIALRDAVSSLLVVRHAGDEAKNKVTKDKKKGGAGAGANSNSTATAAANNSTTAHAGKGKKGKGGGHAGAAGNATAAATNVTTAASNTTAANNGTATGKKHHKAAGGKANDGKANAKGGNGNGANGNGGNGGAQQQSDNGLANLIGDILGGNLRKREVRRSLNLWETEALRDAVGL</sequence>
<organism evidence="3 4">
    <name type="scientific">Glonium stellatum</name>
    <dbReference type="NCBI Taxonomy" id="574774"/>
    <lineage>
        <taxon>Eukaryota</taxon>
        <taxon>Fungi</taxon>
        <taxon>Dikarya</taxon>
        <taxon>Ascomycota</taxon>
        <taxon>Pezizomycotina</taxon>
        <taxon>Dothideomycetes</taxon>
        <taxon>Pleosporomycetidae</taxon>
        <taxon>Gloniales</taxon>
        <taxon>Gloniaceae</taxon>
        <taxon>Glonium</taxon>
    </lineage>
</organism>
<feature type="signal peptide" evidence="2">
    <location>
        <begin position="1"/>
        <end position="18"/>
    </location>
</feature>
<proteinExistence type="predicted"/>
<evidence type="ECO:0000313" key="4">
    <source>
        <dbReference type="Proteomes" id="UP000250140"/>
    </source>
</evidence>
<dbReference type="Proteomes" id="UP000250140">
    <property type="component" value="Unassembled WGS sequence"/>
</dbReference>
<evidence type="ECO:0000313" key="3">
    <source>
        <dbReference type="EMBL" id="OCL13104.1"/>
    </source>
</evidence>
<dbReference type="AlphaFoldDB" id="A0A8E2F9W5"/>